<evidence type="ECO:0000313" key="2">
    <source>
        <dbReference type="Proteomes" id="UP001162501"/>
    </source>
</evidence>
<gene>
    <name evidence="1" type="ORF">MRATA1EN22A_LOCUS7126</name>
</gene>
<organism evidence="1 2">
    <name type="scientific">Rangifer tarandus platyrhynchus</name>
    <name type="common">Svalbard reindeer</name>
    <dbReference type="NCBI Taxonomy" id="3082113"/>
    <lineage>
        <taxon>Eukaryota</taxon>
        <taxon>Metazoa</taxon>
        <taxon>Chordata</taxon>
        <taxon>Craniata</taxon>
        <taxon>Vertebrata</taxon>
        <taxon>Euteleostomi</taxon>
        <taxon>Mammalia</taxon>
        <taxon>Eutheria</taxon>
        <taxon>Laurasiatheria</taxon>
        <taxon>Artiodactyla</taxon>
        <taxon>Ruminantia</taxon>
        <taxon>Pecora</taxon>
        <taxon>Cervidae</taxon>
        <taxon>Odocoileinae</taxon>
        <taxon>Rangifer</taxon>
    </lineage>
</organism>
<proteinExistence type="predicted"/>
<protein>
    <submittedName>
        <fullName evidence="1">Uncharacterized protein</fullName>
    </submittedName>
</protein>
<reference evidence="1" key="2">
    <citation type="submission" date="2025-03" db="EMBL/GenBank/DDBJ databases">
        <authorList>
            <consortium name="ELIXIR-Norway"/>
            <consortium name="Elixir Norway"/>
        </authorList>
    </citation>
    <scope>NUCLEOTIDE SEQUENCE</scope>
</reference>
<accession>A0AC59YJS6</accession>
<dbReference type="Proteomes" id="UP001162501">
    <property type="component" value="Chromosome 17"/>
</dbReference>
<evidence type="ECO:0000313" key="1">
    <source>
        <dbReference type="EMBL" id="CAM9764658.1"/>
    </source>
</evidence>
<name>A0AC59YJS6_RANTA</name>
<sequence length="110" mass="12261">MVAQTTAGCFDQEDKIKLTGCIYPHFLEKKKCSLPAAGSVTRFLFVCLHQVSEVAQSCPTLCDPMDCSLPGSFVHGIFQARILEWVAISFSMFTSRGFLKQTTRKNCSHH</sequence>
<dbReference type="EMBL" id="OX596101">
    <property type="protein sequence ID" value="CAM9764658.1"/>
    <property type="molecule type" value="Genomic_DNA"/>
</dbReference>
<reference evidence="1" key="1">
    <citation type="submission" date="2023-05" db="EMBL/GenBank/DDBJ databases">
        <authorList>
            <consortium name="ELIXIR-Norway"/>
        </authorList>
    </citation>
    <scope>NUCLEOTIDE SEQUENCE</scope>
</reference>